<comment type="caution">
    <text evidence="1">The sequence shown here is derived from an EMBL/GenBank/DDBJ whole genome shotgun (WGS) entry which is preliminary data.</text>
</comment>
<sequence length="107" mass="11979">MEYEKTAYHGRWLFKSALSCLIPAQRTLSPILSLKAATCIAVVRALCVVVMNVSCSECMKVQVSSLSKINKPLKIVERTSAFYHEKNALLCGNKRTMFLFMIFRSGG</sequence>
<accession>A0A081NGB2</accession>
<proteinExistence type="predicted"/>
<evidence type="ECO:0000313" key="1">
    <source>
        <dbReference type="EMBL" id="KEQ17485.1"/>
    </source>
</evidence>
<gene>
    <name evidence="1" type="ORF">GZ78_17125</name>
</gene>
<dbReference type="STRING" id="1137799.GZ78_17125"/>
<dbReference type="Proteomes" id="UP000028073">
    <property type="component" value="Unassembled WGS sequence"/>
</dbReference>
<name>A0A081NGB2_9GAMM</name>
<organism evidence="1 2">
    <name type="scientific">Endozoicomonas numazuensis</name>
    <dbReference type="NCBI Taxonomy" id="1137799"/>
    <lineage>
        <taxon>Bacteria</taxon>
        <taxon>Pseudomonadati</taxon>
        <taxon>Pseudomonadota</taxon>
        <taxon>Gammaproteobacteria</taxon>
        <taxon>Oceanospirillales</taxon>
        <taxon>Endozoicomonadaceae</taxon>
        <taxon>Endozoicomonas</taxon>
    </lineage>
</organism>
<dbReference type="AlphaFoldDB" id="A0A081NGB2"/>
<keyword evidence="2" id="KW-1185">Reference proteome</keyword>
<evidence type="ECO:0000313" key="2">
    <source>
        <dbReference type="Proteomes" id="UP000028073"/>
    </source>
</evidence>
<dbReference type="EMBL" id="JOKH01000003">
    <property type="protein sequence ID" value="KEQ17485.1"/>
    <property type="molecule type" value="Genomic_DNA"/>
</dbReference>
<protein>
    <submittedName>
        <fullName evidence="1">Uncharacterized protein</fullName>
    </submittedName>
</protein>
<reference evidence="1 2" key="1">
    <citation type="submission" date="2014-06" db="EMBL/GenBank/DDBJ databases">
        <title>Whole Genome Sequences of Three Symbiotic Endozoicomonas Bacteria.</title>
        <authorList>
            <person name="Neave M.J."/>
            <person name="Apprill A."/>
            <person name="Voolstra C.R."/>
        </authorList>
    </citation>
    <scope>NUCLEOTIDE SEQUENCE [LARGE SCALE GENOMIC DNA]</scope>
    <source>
        <strain evidence="1 2">DSM 25634</strain>
    </source>
</reference>